<name>A0A1T4X5W6_9CLOT</name>
<gene>
    <name evidence="1" type="ORF">SAMN05443428_10695</name>
</gene>
<reference evidence="2" key="1">
    <citation type="submission" date="2017-02" db="EMBL/GenBank/DDBJ databases">
        <authorList>
            <person name="Varghese N."/>
            <person name="Submissions S."/>
        </authorList>
    </citation>
    <scope>NUCLEOTIDE SEQUENCE [LARGE SCALE GENOMIC DNA]</scope>
    <source>
        <strain evidence="2">USBA 833</strain>
    </source>
</reference>
<evidence type="ECO:0000313" key="2">
    <source>
        <dbReference type="Proteomes" id="UP000190105"/>
    </source>
</evidence>
<proteinExistence type="predicted"/>
<sequence>MSKIINSNCKRCPYYSKNCNGDDSQCICRFCPRNISNCVTVRWCRETESPFVVEIDEENK</sequence>
<dbReference type="OrthoDB" id="1913367at2"/>
<keyword evidence="2" id="KW-1185">Reference proteome</keyword>
<evidence type="ECO:0000313" key="1">
    <source>
        <dbReference type="EMBL" id="SKA84982.1"/>
    </source>
</evidence>
<dbReference type="AlphaFoldDB" id="A0A1T4X5W6"/>
<protein>
    <submittedName>
        <fullName evidence="1">Uncharacterized protein</fullName>
    </submittedName>
</protein>
<accession>A0A1T4X5W6</accession>
<dbReference type="Proteomes" id="UP000190105">
    <property type="component" value="Unassembled WGS sequence"/>
</dbReference>
<dbReference type="RefSeq" id="WP_078696086.1">
    <property type="nucleotide sequence ID" value="NZ_FUYH01000006.1"/>
</dbReference>
<organism evidence="1 2">
    <name type="scientific">Caloramator quimbayensis</name>
    <dbReference type="NCBI Taxonomy" id="1147123"/>
    <lineage>
        <taxon>Bacteria</taxon>
        <taxon>Bacillati</taxon>
        <taxon>Bacillota</taxon>
        <taxon>Clostridia</taxon>
        <taxon>Eubacteriales</taxon>
        <taxon>Clostridiaceae</taxon>
        <taxon>Caloramator</taxon>
    </lineage>
</organism>
<dbReference type="EMBL" id="FUYH01000006">
    <property type="protein sequence ID" value="SKA84982.1"/>
    <property type="molecule type" value="Genomic_DNA"/>
</dbReference>
<dbReference type="STRING" id="1147123.SAMN05443428_10695"/>